<sequence length="1229" mass="131645">MPFPSVGRLAATLLCGCTTASLAQLSNPLTSPFPSGIRVAVENWVTIPASSNSAPVARINHLKPGPDGSRLFCNDLNGRLWVIASNSATSATQFLNLASAFPSFISSPGLGTGFTSFAFHPDFLDSASSGYGKFYTAHSEAANGTAVDFSGPISAATSQVGVVTEWTLNDPAASSVNLTTPNFTRRTLLRIGFPYDYHDVQEIEFNPTATPGDEDYGCLFICIGDGGSIVKDSPANLGRIDSPLGSILRIAPVLTPDQDPADFTLSSNGNYYLPSGSENANPYIAAEDPTPGDGYPVVREVYANGFRNPHRITWDHGGTHKMLCGNIGESLIEEVELVEKGRNYGWPWREGSFAFTYTDKTHVYPLPSPDTAGYTYPVAQYDHASGYAIAGGSVYRGSAIPELQGYYLFGDIVNGRIWIANEADMSLQTSTSTGEAPAQPLELGLKVGSTTTTFLSILGTSRADLRFGTDHDGEIYLLSKQNGRIYKVKQDTSPTVTPPSGELTDWTSIGEIESGSTSGFTTTPAASGSFSIVNDPLEGPVNRVLRLQAHGSASALTASIAVPEIPDDSYGTLFFRFYIPGQDHNITFGLSDVANPTAYADYEMQMRSYLNNGRLQVRSGGSFIDGAPIESGTWYSVWSQVNNATGTSGDTWNLYVQGGSLTTPTLVRSDIAFRNGTTASLKRFLWILSAITASGEAQNGQEIYFDDLFVDVGHANLTNPVSTDWQQIDQFEGASLLASWDVPNAELQSATIEQELSGNHYLRHAASPNGATNQAAILAKKLPFTTQVSQTLTLFLRMKIEGTETDHSVGVSALNPTDPASYTYGDFETELRVATDGEVTVYDGPAGANAYVPTTAPLTSLATGTWQKVWLVGNNGGFASGGQTWTAYAQALHGGDPVAITPTLFFRKGAENPITHFVATASNLLGGNDAICIDDLFASRGKNLTDPVGNEGLPMTLARQGTDLQLAWPSVTNQLFQTFESDDLAIWSPLSEPIEGDGSVWEMDESITGDRRFFKALALSRRAFHTAQWSTDFPSATLPDGMTLVRSNTTVSWSLSPQNLQLTNSASSTVTGMVGRPGGYALAPGDWRNVTLTVEGRSLATEATVNRDLSLIFGYVDDTHFYYAHLSRNSDGSLHTVIMKVNGNTRNTIHVPIPTGTTAGPLVSSSTNPIWHTLRITHSADGAIAAYVDDMDNPVLTAQDTTYPSGRVGCGTFDDPAIFRAMTVEGERP</sequence>
<dbReference type="Gene3D" id="2.60.120.560">
    <property type="entry name" value="Exo-inulinase, domain 1"/>
    <property type="match status" value="1"/>
</dbReference>
<dbReference type="PANTHER" id="PTHR19328:SF13">
    <property type="entry name" value="HIPL1 PROTEIN"/>
    <property type="match status" value="1"/>
</dbReference>
<dbReference type="InterPro" id="IPR011042">
    <property type="entry name" value="6-blade_b-propeller_TolB-like"/>
</dbReference>
<protein>
    <recommendedName>
        <fullName evidence="2">Glucose/Sorbosone dehydrogenase domain-containing protein</fullName>
    </recommendedName>
</protein>
<reference evidence="3 4" key="1">
    <citation type="submission" date="2020-08" db="EMBL/GenBank/DDBJ databases">
        <title>Genomic Encyclopedia of Type Strains, Phase IV (KMG-IV): sequencing the most valuable type-strain genomes for metagenomic binning, comparative biology and taxonomic classification.</title>
        <authorList>
            <person name="Goeker M."/>
        </authorList>
    </citation>
    <scope>NUCLEOTIDE SEQUENCE [LARGE SCALE GENOMIC DNA]</scope>
    <source>
        <strain evidence="3 4">YC6886</strain>
    </source>
</reference>
<proteinExistence type="predicted"/>
<dbReference type="AlphaFoldDB" id="A0A840VIL1"/>
<organism evidence="3 4">
    <name type="scientific">Haloferula luteola</name>
    <dbReference type="NCBI Taxonomy" id="595692"/>
    <lineage>
        <taxon>Bacteria</taxon>
        <taxon>Pseudomonadati</taxon>
        <taxon>Verrucomicrobiota</taxon>
        <taxon>Verrucomicrobiia</taxon>
        <taxon>Verrucomicrobiales</taxon>
        <taxon>Verrucomicrobiaceae</taxon>
        <taxon>Haloferula</taxon>
    </lineage>
</organism>
<dbReference type="PANTHER" id="PTHR19328">
    <property type="entry name" value="HEDGEHOG-INTERACTING PROTEIN"/>
    <property type="match status" value="1"/>
</dbReference>
<comment type="caution">
    <text evidence="3">The sequence shown here is derived from an EMBL/GenBank/DDBJ whole genome shotgun (WGS) entry which is preliminary data.</text>
</comment>
<evidence type="ECO:0000259" key="2">
    <source>
        <dbReference type="Pfam" id="PF07995"/>
    </source>
</evidence>
<feature type="domain" description="Glucose/Sorbosone dehydrogenase" evidence="2">
    <location>
        <begin position="285"/>
        <end position="419"/>
    </location>
</feature>
<dbReference type="Pfam" id="PF07995">
    <property type="entry name" value="GSDH"/>
    <property type="match status" value="1"/>
</dbReference>
<gene>
    <name evidence="3" type="ORF">HNR46_003890</name>
</gene>
<dbReference type="RefSeq" id="WP_184021781.1">
    <property type="nucleotide sequence ID" value="NZ_JACHFD010000031.1"/>
</dbReference>
<keyword evidence="1" id="KW-0732">Signal</keyword>
<dbReference type="EMBL" id="JACHFD010000031">
    <property type="protein sequence ID" value="MBB5353629.1"/>
    <property type="molecule type" value="Genomic_DNA"/>
</dbReference>
<dbReference type="SUPFAM" id="SSF50952">
    <property type="entry name" value="Soluble quinoprotein glucose dehydrogenase"/>
    <property type="match status" value="1"/>
</dbReference>
<dbReference type="Proteomes" id="UP000557717">
    <property type="component" value="Unassembled WGS sequence"/>
</dbReference>
<name>A0A840VIL1_9BACT</name>
<feature type="chain" id="PRO_5032648931" description="Glucose/Sorbosone dehydrogenase domain-containing protein" evidence="1">
    <location>
        <begin position="24"/>
        <end position="1229"/>
    </location>
</feature>
<keyword evidence="4" id="KW-1185">Reference proteome</keyword>
<accession>A0A840VIL1</accession>
<evidence type="ECO:0000256" key="1">
    <source>
        <dbReference type="SAM" id="SignalP"/>
    </source>
</evidence>
<dbReference type="InterPro" id="IPR011041">
    <property type="entry name" value="Quinoprot_gluc/sorb_DH_b-prop"/>
</dbReference>
<dbReference type="InterPro" id="IPR012938">
    <property type="entry name" value="Glc/Sorbosone_DH"/>
</dbReference>
<dbReference type="Gene3D" id="2.120.10.30">
    <property type="entry name" value="TolB, C-terminal domain"/>
    <property type="match status" value="1"/>
</dbReference>
<evidence type="ECO:0000313" key="3">
    <source>
        <dbReference type="EMBL" id="MBB5353629.1"/>
    </source>
</evidence>
<evidence type="ECO:0000313" key="4">
    <source>
        <dbReference type="Proteomes" id="UP000557717"/>
    </source>
</evidence>
<feature type="signal peptide" evidence="1">
    <location>
        <begin position="1"/>
        <end position="23"/>
    </location>
</feature>